<reference evidence="1" key="1">
    <citation type="submission" date="2021-10" db="EMBL/GenBank/DDBJ databases">
        <title>Collection of gut derived symbiotic bacterial strains cultured from healthy donors.</title>
        <authorList>
            <person name="Lin H."/>
            <person name="Littmann E."/>
            <person name="Claire K."/>
            <person name="Pamer E."/>
        </authorList>
    </citation>
    <scope>NUCLEOTIDE SEQUENCE</scope>
    <source>
        <strain evidence="1">MSK.23.4</strain>
    </source>
</reference>
<proteinExistence type="predicted"/>
<evidence type="ECO:0000313" key="2">
    <source>
        <dbReference type="Proteomes" id="UP001297422"/>
    </source>
</evidence>
<accession>A0AAJ1F2X7</accession>
<protein>
    <submittedName>
        <fullName evidence="1">Uncharacterized protein</fullName>
    </submittedName>
</protein>
<comment type="caution">
    <text evidence="1">The sequence shown here is derived from an EMBL/GenBank/DDBJ whole genome shotgun (WGS) entry which is preliminary data.</text>
</comment>
<dbReference type="Proteomes" id="UP001297422">
    <property type="component" value="Unassembled WGS sequence"/>
</dbReference>
<feature type="non-terminal residue" evidence="1">
    <location>
        <position position="82"/>
    </location>
</feature>
<dbReference type="EMBL" id="JAJBNC010000366">
    <property type="protein sequence ID" value="MCB5496085.1"/>
    <property type="molecule type" value="Genomic_DNA"/>
</dbReference>
<organism evidence="1 2">
    <name type="scientific">Mediterraneibacter gnavus</name>
    <name type="common">Ruminococcus gnavus</name>
    <dbReference type="NCBI Taxonomy" id="33038"/>
    <lineage>
        <taxon>Bacteria</taxon>
        <taxon>Bacillati</taxon>
        <taxon>Bacillota</taxon>
        <taxon>Clostridia</taxon>
        <taxon>Lachnospirales</taxon>
        <taxon>Lachnospiraceae</taxon>
        <taxon>Mediterraneibacter</taxon>
    </lineage>
</organism>
<dbReference type="AlphaFoldDB" id="A0AAJ1F2X7"/>
<gene>
    <name evidence="1" type="ORF">LIQ10_20590</name>
</gene>
<dbReference type="RefSeq" id="WP_226973590.1">
    <property type="nucleotide sequence ID" value="NZ_JAJBNC010000366.1"/>
</dbReference>
<sequence>KCIRKETKDLKDKLRSATIRSDKTREKELQTSISSLDQFASEMVRNKDKTLDLSLAMVVSHFEFKEMQYIKKKFTDELRRIG</sequence>
<name>A0AAJ1F2X7_MEDGN</name>
<feature type="non-terminal residue" evidence="1">
    <location>
        <position position="1"/>
    </location>
</feature>
<evidence type="ECO:0000313" key="1">
    <source>
        <dbReference type="EMBL" id="MCB5496085.1"/>
    </source>
</evidence>